<dbReference type="InterPro" id="IPR036291">
    <property type="entry name" value="NAD(P)-bd_dom_sf"/>
</dbReference>
<accession>A0AAU7ECY7</accession>
<dbReference type="RefSeq" id="WP_308991935.1">
    <property type="nucleotide sequence ID" value="NZ_CP155618.1"/>
</dbReference>
<proteinExistence type="predicted"/>
<keyword evidence="4" id="KW-1185">Reference proteome</keyword>
<evidence type="ECO:0000313" key="4">
    <source>
        <dbReference type="Proteomes" id="UP001224325"/>
    </source>
</evidence>
<dbReference type="Pfam" id="PF01370">
    <property type="entry name" value="Epimerase"/>
    <property type="match status" value="1"/>
</dbReference>
<dbReference type="AlphaFoldDB" id="A0AAU7ECY7"/>
<dbReference type="CDD" id="cd05253">
    <property type="entry name" value="UDP_GE_SDE_e"/>
    <property type="match status" value="1"/>
</dbReference>
<gene>
    <name evidence="3" type="ORF">QLS71_016765</name>
</gene>
<sequence>MTNQSNNSVKKTVLVTGAAGFIGFHLAKKLLSEGHSVIGLDNINDYYDINLKYARLLELGIEKNEAETYNNLCNSKTHNSFSFIKMNIEDREALPILFKNQDIHIVCNLAAQAGVRYSIENPEAYVDSNVTGFLNILECCRHHNIKHLVYASSSSVYGLNKKIPFSTDDNVDNPISLYAATKKSNELMAHTYSHLFKIPTTGLRFFTVYGPWGRPDMALFLFTDAISKNKPIKVFNNGQMERDFTYVDDIVEGVTRIINKETAERIQSNKFYKIYNIGNNNSVKLLDFIKEIEINMGKEAEKLMLPMQPGDVERTWANVDDLIKDYDYRPNTSIKNGVKNFVQWYNKYYNS</sequence>
<feature type="domain" description="NAD-dependent epimerase/dehydratase" evidence="2">
    <location>
        <begin position="13"/>
        <end position="278"/>
    </location>
</feature>
<keyword evidence="1" id="KW-0520">NAD</keyword>
<dbReference type="KEGG" id="mlil:QLS71_016765"/>
<dbReference type="PANTHER" id="PTHR43574">
    <property type="entry name" value="EPIMERASE-RELATED"/>
    <property type="match status" value="1"/>
</dbReference>
<protein>
    <submittedName>
        <fullName evidence="3">NAD-dependent epimerase</fullName>
    </submittedName>
</protein>
<dbReference type="SUPFAM" id="SSF51735">
    <property type="entry name" value="NAD(P)-binding Rossmann-fold domains"/>
    <property type="match status" value="1"/>
</dbReference>
<dbReference type="Proteomes" id="UP001224325">
    <property type="component" value="Chromosome"/>
</dbReference>
<reference evidence="3" key="1">
    <citation type="submission" date="2024-04" db="EMBL/GenBank/DDBJ databases">
        <title>Mariniflexile litorale, isolated from the shallow sediments of the Sea of Japan.</title>
        <authorList>
            <person name="Romanenko L."/>
            <person name="Isaeva M."/>
        </authorList>
    </citation>
    <scope>NUCLEOTIDE SEQUENCE [LARGE SCALE GENOMIC DNA]</scope>
    <source>
        <strain evidence="3">KMM 9835</strain>
    </source>
</reference>
<dbReference type="Gene3D" id="3.40.50.720">
    <property type="entry name" value="NAD(P)-binding Rossmann-like Domain"/>
    <property type="match status" value="1"/>
</dbReference>
<dbReference type="InterPro" id="IPR001509">
    <property type="entry name" value="Epimerase_deHydtase"/>
</dbReference>
<dbReference type="EMBL" id="CP155618">
    <property type="protein sequence ID" value="XBL13959.1"/>
    <property type="molecule type" value="Genomic_DNA"/>
</dbReference>
<evidence type="ECO:0000256" key="1">
    <source>
        <dbReference type="ARBA" id="ARBA00023027"/>
    </source>
</evidence>
<evidence type="ECO:0000313" key="3">
    <source>
        <dbReference type="EMBL" id="XBL13959.1"/>
    </source>
</evidence>
<dbReference type="PRINTS" id="PR01713">
    <property type="entry name" value="NUCEPIMERASE"/>
</dbReference>
<organism evidence="3 4">
    <name type="scientific">Mariniflexile litorale</name>
    <dbReference type="NCBI Taxonomy" id="3045158"/>
    <lineage>
        <taxon>Bacteria</taxon>
        <taxon>Pseudomonadati</taxon>
        <taxon>Bacteroidota</taxon>
        <taxon>Flavobacteriia</taxon>
        <taxon>Flavobacteriales</taxon>
        <taxon>Flavobacteriaceae</taxon>
        <taxon>Mariniflexile</taxon>
    </lineage>
</organism>
<name>A0AAU7ECY7_9FLAO</name>
<evidence type="ECO:0000259" key="2">
    <source>
        <dbReference type="Pfam" id="PF01370"/>
    </source>
</evidence>